<dbReference type="InterPro" id="IPR046903">
    <property type="entry name" value="Mab-21-like_nuc_Trfase"/>
</dbReference>
<comment type="similarity">
    <text evidence="1">Belongs to the mab-21 family.</text>
</comment>
<accession>A0A6J8DQ31</accession>
<dbReference type="AlphaFoldDB" id="A0A6J8DQ31"/>
<dbReference type="PANTHER" id="PTHR10656">
    <property type="entry name" value="CELL FATE DETERMINING PROTEIN MAB21-RELATED"/>
    <property type="match status" value="1"/>
</dbReference>
<dbReference type="InterPro" id="IPR024810">
    <property type="entry name" value="MAB21L/cGLR"/>
</dbReference>
<evidence type="ECO:0000259" key="3">
    <source>
        <dbReference type="Pfam" id="PF20266"/>
    </source>
</evidence>
<sequence>MDYQNNVSENKEIDHGIDVFNMKKTTFWDVYGLRSYQGKGKHSVCLHRTFDGTLVLRNNLIKPLIDLFEKEFKACLVRRKQHQDFILNIRYPDKTSDLYLDYLENCDEQGENCIRVPTDDIERKLQFHNTQKSEQIIRMRQKIIKVIDLLRKRTLNHLTFITSGSLAEGLDLPGSDRDAMIVDNDVHIVQNLKKIYFPLQQLTLLMERDNQHYGFTKLKLINVYVNYMRYQYMVPCVSDKQMVQDIAFCFQLHEWPSVAKGWIYRHRPRQWPGGALIDSIINDGCLLVPIGPKYVDNELFWRISFSLAEKKLVHSFNYTQFMCYTAMKFVLKTIIDKNEATKDLLCSYFLKTALFWVSEECSKEQFQVYKISQCLKLCLNKLIVWVDKCYCPNYFIPEQNMFKGKITSSNNIELLMFLIKIRDERLENILDNFISWTIATNSVCQIATLELMFFRVNRDVIILDINDGFECLIRINNLLMSESSSFIHGICKFYHSIASQHSVQSFPLSEVLLGSDHEHCPRHKIFSYKSNKTHYYLRRKMLHDGTKSDAVSGWLFYASYYYLREQYTAALKIVDYVLSRCVPGMLSLLVSSYDSQQIINYQNIAACNNLTLNERMKLLTYSNINFVKNSALIPTELQYEVQKRSLIVPPVVMSHCLRFFCYHHLHDIYNRQQSLQDLLVTIEQRYFVVENLLSPSYTLLGICYQISGDPQSAHRCYEKALCSGGFICESAGTRLANLISNSVM</sequence>
<protein>
    <submittedName>
        <fullName evidence="4">Uncharacterized protein</fullName>
    </submittedName>
</protein>
<evidence type="ECO:0000313" key="4">
    <source>
        <dbReference type="EMBL" id="CAC5410075.1"/>
    </source>
</evidence>
<dbReference type="Proteomes" id="UP000507470">
    <property type="component" value="Unassembled WGS sequence"/>
</dbReference>
<dbReference type="Gene3D" id="1.10.1410.40">
    <property type="match status" value="1"/>
</dbReference>
<dbReference type="EMBL" id="CACVKT020007681">
    <property type="protein sequence ID" value="CAC5410075.1"/>
    <property type="molecule type" value="Genomic_DNA"/>
</dbReference>
<feature type="domain" description="Mab-21-like HhH/H2TH-like" evidence="3">
    <location>
        <begin position="325"/>
        <end position="408"/>
    </location>
</feature>
<evidence type="ECO:0000256" key="1">
    <source>
        <dbReference type="ARBA" id="ARBA00008307"/>
    </source>
</evidence>
<organism evidence="4 5">
    <name type="scientific">Mytilus coruscus</name>
    <name type="common">Sea mussel</name>
    <dbReference type="NCBI Taxonomy" id="42192"/>
    <lineage>
        <taxon>Eukaryota</taxon>
        <taxon>Metazoa</taxon>
        <taxon>Spiralia</taxon>
        <taxon>Lophotrochozoa</taxon>
        <taxon>Mollusca</taxon>
        <taxon>Bivalvia</taxon>
        <taxon>Autobranchia</taxon>
        <taxon>Pteriomorphia</taxon>
        <taxon>Mytilida</taxon>
        <taxon>Mytiloidea</taxon>
        <taxon>Mytilidae</taxon>
        <taxon>Mytilinae</taxon>
        <taxon>Mytilus</taxon>
    </lineage>
</organism>
<dbReference type="InterPro" id="IPR046906">
    <property type="entry name" value="Mab-21_HhH/H2TH-like"/>
</dbReference>
<dbReference type="Pfam" id="PF03281">
    <property type="entry name" value="Mab-21"/>
    <property type="match status" value="1"/>
</dbReference>
<dbReference type="OrthoDB" id="5950246at2759"/>
<reference evidence="4 5" key="1">
    <citation type="submission" date="2020-06" db="EMBL/GenBank/DDBJ databases">
        <authorList>
            <person name="Li R."/>
            <person name="Bekaert M."/>
        </authorList>
    </citation>
    <scope>NUCLEOTIDE SEQUENCE [LARGE SCALE GENOMIC DNA]</scope>
    <source>
        <strain evidence="5">wild</strain>
    </source>
</reference>
<dbReference type="PANTHER" id="PTHR10656:SF69">
    <property type="entry name" value="MAB-21-LIKE HHH_H2TH-LIKE DOMAIN-CONTAINING PROTEIN"/>
    <property type="match status" value="1"/>
</dbReference>
<dbReference type="SMART" id="SM01265">
    <property type="entry name" value="Mab-21"/>
    <property type="match status" value="1"/>
</dbReference>
<evidence type="ECO:0000313" key="5">
    <source>
        <dbReference type="Proteomes" id="UP000507470"/>
    </source>
</evidence>
<proteinExistence type="inferred from homology"/>
<feature type="domain" description="Mab-21-like nucleotidyltransferase" evidence="2">
    <location>
        <begin position="238"/>
        <end position="314"/>
    </location>
</feature>
<gene>
    <name evidence="4" type="ORF">MCOR_43281</name>
</gene>
<dbReference type="Pfam" id="PF20266">
    <property type="entry name" value="Mab-21_C"/>
    <property type="match status" value="1"/>
</dbReference>
<keyword evidence="5" id="KW-1185">Reference proteome</keyword>
<evidence type="ECO:0000259" key="2">
    <source>
        <dbReference type="Pfam" id="PF03281"/>
    </source>
</evidence>
<name>A0A6J8DQ31_MYTCO</name>